<dbReference type="NCBIfam" id="TIGR01053">
    <property type="entry name" value="LSD1"/>
    <property type="match status" value="1"/>
</dbReference>
<accession>A0AAE9N7L5</accession>
<evidence type="ECO:0000313" key="2">
    <source>
        <dbReference type="Proteomes" id="UP001058872"/>
    </source>
</evidence>
<dbReference type="AlphaFoldDB" id="A0AAE9N7L5"/>
<gene>
    <name evidence="1" type="ORF">DCM83_15205</name>
</gene>
<proteinExistence type="predicted"/>
<sequence>MPGSPTVRCACCATFPTIALPPSCTDRFCTVIGRSPLPRWRLSASICAAKVRASRVNVREAPSCCERPSVKARRDAARIVAT</sequence>
<protein>
    <submittedName>
        <fullName evidence="1">Uncharacterized protein</fullName>
    </submittedName>
</protein>
<dbReference type="EMBL" id="CP028989">
    <property type="protein sequence ID" value="UUO66412.1"/>
    <property type="molecule type" value="Genomic_DNA"/>
</dbReference>
<evidence type="ECO:0000313" key="1">
    <source>
        <dbReference type="EMBL" id="UUO66412.1"/>
    </source>
</evidence>
<dbReference type="Proteomes" id="UP001058872">
    <property type="component" value="Chromosome"/>
</dbReference>
<organism evidence="1 2">
    <name type="scientific">Bradyrhizobium betae</name>
    <dbReference type="NCBI Taxonomy" id="244734"/>
    <lineage>
        <taxon>Bacteria</taxon>
        <taxon>Pseudomonadati</taxon>
        <taxon>Pseudomonadota</taxon>
        <taxon>Alphaproteobacteria</taxon>
        <taxon>Hyphomicrobiales</taxon>
        <taxon>Nitrobacteraceae</taxon>
        <taxon>Bradyrhizobium</taxon>
    </lineage>
</organism>
<reference evidence="1" key="1">
    <citation type="submission" date="2018-04" db="EMBL/GenBank/DDBJ databases">
        <title>Genomes of Endosymbiotic and Endophytic Bradyrhizobium Publication status.</title>
        <authorList>
            <person name="Guha S."/>
            <person name="Jorrin B."/>
            <person name="Sarkar M."/>
            <person name="Poole P.S."/>
            <person name="DasGupta M."/>
        </authorList>
    </citation>
    <scope>NUCLEOTIDE SEQUENCE</scope>
    <source>
        <strain evidence="1">WBOS16</strain>
    </source>
</reference>
<name>A0AAE9N7L5_9BRAD</name>